<evidence type="ECO:0000259" key="3">
    <source>
        <dbReference type="PROSITE" id="PS51746"/>
    </source>
</evidence>
<evidence type="ECO:0000256" key="2">
    <source>
        <dbReference type="SAM" id="MobiDB-lite"/>
    </source>
</evidence>
<dbReference type="InterPro" id="IPR001932">
    <property type="entry name" value="PPM-type_phosphatase-like_dom"/>
</dbReference>
<reference evidence="4 5" key="1">
    <citation type="submission" date="2022-12" db="EMBL/GenBank/DDBJ databases">
        <title>Chromosome-level genome of Tegillarca granosa.</title>
        <authorList>
            <person name="Kim J."/>
        </authorList>
    </citation>
    <scope>NUCLEOTIDE SEQUENCE [LARGE SCALE GENOMIC DNA]</scope>
    <source>
        <strain evidence="4">Teg-2019</strain>
        <tissue evidence="4">Adductor muscle</tissue>
    </source>
</reference>
<dbReference type="CDD" id="cd00143">
    <property type="entry name" value="PP2Cc"/>
    <property type="match status" value="1"/>
</dbReference>
<feature type="compositionally biased region" description="Basic and acidic residues" evidence="2">
    <location>
        <begin position="69"/>
        <end position="84"/>
    </location>
</feature>
<dbReference type="SMART" id="SM00332">
    <property type="entry name" value="PP2Cc"/>
    <property type="match status" value="1"/>
</dbReference>
<dbReference type="Pfam" id="PF00481">
    <property type="entry name" value="PP2C"/>
    <property type="match status" value="1"/>
</dbReference>
<dbReference type="InterPro" id="IPR015655">
    <property type="entry name" value="PP2C"/>
</dbReference>
<sequence length="380" mass="42298">MQTPMSIKMEKALNKAYYLLDILLSYGKDECSRVRWSGCSAATMVIQNFDEKLEKGSWNISPVPEKDEDMPSDKENDKERKDVFEPPKEMGMMYLANAGNVKAVLVRGNKAFHITKDHSTKNPKECNRVTKAGGDLSESSKECRVNGILSATRGLGNHGDKKLKECVIVEPHTISVPIDQYAQFIIIATNGVWKIFSPQEAASLLLKLLPSNYIPPPSKISSTLKPLIEESNAKENEQTQMPMQTPRRVSFGSNQQPNIEQTPLAELKKENQLEDDIKSLHSNKSSMTPRSDDGMDQDRSSPVDRFGDESGNEADIETYADFLSIPTNSRLSNYGNFLTREQLYREIAKTMAEHLVQAALLAGSRDNITVNIVLLPGCGA</sequence>
<evidence type="ECO:0000256" key="1">
    <source>
        <dbReference type="ARBA" id="ARBA00006702"/>
    </source>
</evidence>
<dbReference type="EMBL" id="JARBDR010000632">
    <property type="protein sequence ID" value="KAJ8310944.1"/>
    <property type="molecule type" value="Genomic_DNA"/>
</dbReference>
<feature type="region of interest" description="Disordered" evidence="2">
    <location>
        <begin position="233"/>
        <end position="256"/>
    </location>
</feature>
<name>A0ABQ9F0K3_TEGGR</name>
<dbReference type="PANTHER" id="PTHR13832">
    <property type="entry name" value="PROTEIN PHOSPHATASE 2C"/>
    <property type="match status" value="1"/>
</dbReference>
<proteinExistence type="inferred from homology"/>
<organism evidence="4 5">
    <name type="scientific">Tegillarca granosa</name>
    <name type="common">Malaysian cockle</name>
    <name type="synonym">Anadara granosa</name>
    <dbReference type="NCBI Taxonomy" id="220873"/>
    <lineage>
        <taxon>Eukaryota</taxon>
        <taxon>Metazoa</taxon>
        <taxon>Spiralia</taxon>
        <taxon>Lophotrochozoa</taxon>
        <taxon>Mollusca</taxon>
        <taxon>Bivalvia</taxon>
        <taxon>Autobranchia</taxon>
        <taxon>Pteriomorphia</taxon>
        <taxon>Arcoida</taxon>
        <taxon>Arcoidea</taxon>
        <taxon>Arcidae</taxon>
        <taxon>Tegillarca</taxon>
    </lineage>
</organism>
<dbReference type="Gene3D" id="3.60.40.10">
    <property type="entry name" value="PPM-type phosphatase domain"/>
    <property type="match status" value="1"/>
</dbReference>
<dbReference type="PANTHER" id="PTHR13832:SF837">
    <property type="entry name" value="PROTEIN PHOSPHATASE 2C-LIKE DOMAIN-CONTAINING PROTEIN 1"/>
    <property type="match status" value="1"/>
</dbReference>
<comment type="caution">
    <text evidence="4">The sequence shown here is derived from an EMBL/GenBank/DDBJ whole genome shotgun (WGS) entry which is preliminary data.</text>
</comment>
<evidence type="ECO:0000313" key="5">
    <source>
        <dbReference type="Proteomes" id="UP001217089"/>
    </source>
</evidence>
<keyword evidence="5" id="KW-1185">Reference proteome</keyword>
<comment type="similarity">
    <text evidence="1">Belongs to the PP2C family.</text>
</comment>
<dbReference type="SUPFAM" id="SSF81606">
    <property type="entry name" value="PP2C-like"/>
    <property type="match status" value="1"/>
</dbReference>
<accession>A0ABQ9F0K3</accession>
<protein>
    <recommendedName>
        <fullName evidence="3">PPM-type phosphatase domain-containing protein</fullName>
    </recommendedName>
</protein>
<feature type="compositionally biased region" description="Basic and acidic residues" evidence="2">
    <location>
        <begin position="290"/>
        <end position="308"/>
    </location>
</feature>
<feature type="region of interest" description="Disordered" evidence="2">
    <location>
        <begin position="279"/>
        <end position="312"/>
    </location>
</feature>
<feature type="compositionally biased region" description="Polar residues" evidence="2">
    <location>
        <begin position="280"/>
        <end position="289"/>
    </location>
</feature>
<gene>
    <name evidence="4" type="ORF">KUTeg_011504</name>
</gene>
<evidence type="ECO:0000313" key="4">
    <source>
        <dbReference type="EMBL" id="KAJ8310944.1"/>
    </source>
</evidence>
<feature type="region of interest" description="Disordered" evidence="2">
    <location>
        <begin position="57"/>
        <end position="84"/>
    </location>
</feature>
<dbReference type="Proteomes" id="UP001217089">
    <property type="component" value="Unassembled WGS sequence"/>
</dbReference>
<dbReference type="PROSITE" id="PS51746">
    <property type="entry name" value="PPM_2"/>
    <property type="match status" value="1"/>
</dbReference>
<dbReference type="InterPro" id="IPR036457">
    <property type="entry name" value="PPM-type-like_dom_sf"/>
</dbReference>
<feature type="domain" description="PPM-type phosphatase" evidence="3">
    <location>
        <begin position="1"/>
        <end position="375"/>
    </location>
</feature>